<keyword evidence="2" id="KW-1133">Transmembrane helix</keyword>
<dbReference type="InterPro" id="IPR011989">
    <property type="entry name" value="ARM-like"/>
</dbReference>
<sequence length="1110" mass="123451">MKKTVPNDTELMEVEVEVEVEEDLEEVADEVVANSDLCERLMERYGKSSAAQHRHLCASAAAMRTVLQEEGLPLTPISYFAATISAINDTTATVPLSSEKKDSLLLDSNASSSLSSFLSILLPLIPPQSLPSSKANDAVSVLVSLLRIPKVAVSPPTVRSVIKSLGILMKFCDLEDWSMVKSPFETILSFSIDKRPKVRKCAQGCIEEAFKSFQCSVVIREASKVFLSLFNSYMPLAIELNVSPVVAGSKSEMLSKPEHLEALHMLNALKLIIPCISTKVSLKIMSELYKLFSSQFSPLTRHNLAILEALFESSRAEVIIIPVADNIMVSLASYVSSGEKNPIDTVFSASILLKSCLDKLHAADRSIWIRNLPLVFGSIAGLLVSELNTSSQAADILKELINHHIDRRIFMASETQPSDDKFLSTAESNALKFICDVFDNMLRSCGGDPNEHILAVISDLFLKIGEYSYLFLKGVVLQLAELVRLANGDMTKMKHLQECIGSAIIAMGPEKMLTLIPVSLHAEELTCSNIWLVPILKKYVVGASLEYFMEQIVPLVESLHQACQKVKRSRVRKNLQTGIRALWDLLPAFCRYPTDTHKRFGSLAELLIVLLKKEYCMHENISLALQELVNQNRNLVRSTQVVGDSGKPSTVYTVDESNAGSQSVPSRYTKKFAIRNIKALASCSVTLLQALTDVFFDSSPEKRTYLKEAIGCLASITEISEVKKIFILLLEKFQSKDEMGESEKLETCSSVDKGVKTKVDEQEAQRCMIMEFASSLVGGANEDLIDIIFDYLRPALQILMPVLLFLTFLSTLLFGILQEHTWFYSSRFDEMMDLFLGLKIPVDIMSLRSRFACFHTLLVYILKSDSEKKNAKAFLILNEIILTLKDSKEEARKAAYDVLLQISCSLKNLSAPNSDSPYQKLFNMIMGYLSGASPSIMSGAVAALSLLVYKENDICFSVPELVPSVLALLQSKAKEVIKVSFHPILNPLCFCYFQHLLQLLCVEQVVLGFVKVLVSSLQASDLQKLLPDIVHGVLPWSSVSRNHFRSKESIVTVIMEIVIRKCGSSSVELVIPEKFIGFLKTVKEVNIFISCRHKKYGPEGELQMLVSWPD</sequence>
<keyword evidence="2" id="KW-0472">Membrane</keyword>
<comment type="caution">
    <text evidence="5">The sequence shown here is derived from an EMBL/GenBank/DDBJ whole genome shotgun (WGS) entry which is preliminary data.</text>
</comment>
<dbReference type="STRING" id="56857.A0A200QA89"/>
<feature type="domain" description="RRP12 N-terminal HEAT" evidence="4">
    <location>
        <begin position="28"/>
        <end position="318"/>
    </location>
</feature>
<feature type="transmembrane region" description="Helical" evidence="2">
    <location>
        <begin position="925"/>
        <end position="949"/>
    </location>
</feature>
<dbReference type="OMA" id="AFCRYPV"/>
<keyword evidence="2" id="KW-0812">Transmembrane</keyword>
<dbReference type="FunCoup" id="A0A200QA89">
    <property type="interactions" value="1241"/>
</dbReference>
<dbReference type="Proteomes" id="UP000195402">
    <property type="component" value="Unassembled WGS sequence"/>
</dbReference>
<dbReference type="OrthoDB" id="2192888at2759"/>
<feature type="domain" description="RRP12 HEAT" evidence="3">
    <location>
        <begin position="389"/>
        <end position="695"/>
    </location>
</feature>
<proteinExistence type="inferred from homology"/>
<dbReference type="InParanoid" id="A0A200QA89"/>
<dbReference type="InterPro" id="IPR057860">
    <property type="entry name" value="HEAT_RRP12_N"/>
</dbReference>
<dbReference type="Pfam" id="PF08161">
    <property type="entry name" value="RRP12_HEAT"/>
    <property type="match status" value="1"/>
</dbReference>
<reference evidence="5 6" key="1">
    <citation type="journal article" date="2017" name="Mol. Plant">
        <title>The Genome of Medicinal Plant Macleaya cordata Provides New Insights into Benzylisoquinoline Alkaloids Metabolism.</title>
        <authorList>
            <person name="Liu X."/>
            <person name="Liu Y."/>
            <person name="Huang P."/>
            <person name="Ma Y."/>
            <person name="Qing Z."/>
            <person name="Tang Q."/>
            <person name="Cao H."/>
            <person name="Cheng P."/>
            <person name="Zheng Y."/>
            <person name="Yuan Z."/>
            <person name="Zhou Y."/>
            <person name="Liu J."/>
            <person name="Tang Z."/>
            <person name="Zhuo Y."/>
            <person name="Zhang Y."/>
            <person name="Yu L."/>
            <person name="Huang J."/>
            <person name="Yang P."/>
            <person name="Peng Q."/>
            <person name="Zhang J."/>
            <person name="Jiang W."/>
            <person name="Zhang Z."/>
            <person name="Lin K."/>
            <person name="Ro D.K."/>
            <person name="Chen X."/>
            <person name="Xiong X."/>
            <person name="Shang Y."/>
            <person name="Huang S."/>
            <person name="Zeng J."/>
        </authorList>
    </citation>
    <scope>NUCLEOTIDE SEQUENCE [LARGE SCALE GENOMIC DNA]</scope>
    <source>
        <strain evidence="6">cv. BLH2017</strain>
        <tissue evidence="5">Root</tissue>
    </source>
</reference>
<dbReference type="SUPFAM" id="SSF48371">
    <property type="entry name" value="ARM repeat"/>
    <property type="match status" value="1"/>
</dbReference>
<gene>
    <name evidence="5" type="ORF">BVC80_7693g1</name>
</gene>
<dbReference type="PANTHER" id="PTHR48412">
    <property type="entry name" value="ARM REPEAT SUPERFAMILY PROTEIN"/>
    <property type="match status" value="1"/>
</dbReference>
<dbReference type="InterPro" id="IPR012978">
    <property type="entry name" value="HEAT_RRP12"/>
</dbReference>
<organism evidence="5 6">
    <name type="scientific">Macleaya cordata</name>
    <name type="common">Five-seeded plume-poppy</name>
    <name type="synonym">Bocconia cordata</name>
    <dbReference type="NCBI Taxonomy" id="56857"/>
    <lineage>
        <taxon>Eukaryota</taxon>
        <taxon>Viridiplantae</taxon>
        <taxon>Streptophyta</taxon>
        <taxon>Embryophyta</taxon>
        <taxon>Tracheophyta</taxon>
        <taxon>Spermatophyta</taxon>
        <taxon>Magnoliopsida</taxon>
        <taxon>Ranunculales</taxon>
        <taxon>Papaveraceae</taxon>
        <taxon>Papaveroideae</taxon>
        <taxon>Macleaya</taxon>
    </lineage>
</organism>
<protein>
    <submittedName>
        <fullName evidence="5">Putative domain NUC173</fullName>
    </submittedName>
</protein>
<dbReference type="Gene3D" id="1.25.10.10">
    <property type="entry name" value="Leucine-rich Repeat Variant"/>
    <property type="match status" value="1"/>
</dbReference>
<dbReference type="EMBL" id="MVGT01002592">
    <property type="protein sequence ID" value="OVA07380.1"/>
    <property type="molecule type" value="Genomic_DNA"/>
</dbReference>
<comment type="similarity">
    <text evidence="1">Belongs to the RRP12 family.</text>
</comment>
<dbReference type="PANTHER" id="PTHR48412:SF1">
    <property type="entry name" value="ARM REPEAT SUPERFAMILY PROTEIN"/>
    <property type="match status" value="1"/>
</dbReference>
<evidence type="ECO:0000256" key="1">
    <source>
        <dbReference type="ARBA" id="ARBA00007690"/>
    </source>
</evidence>
<dbReference type="Pfam" id="PF25772">
    <property type="entry name" value="HEAT_RRP12_N"/>
    <property type="match status" value="1"/>
</dbReference>
<name>A0A200QA89_MACCD</name>
<evidence type="ECO:0000259" key="4">
    <source>
        <dbReference type="Pfam" id="PF25772"/>
    </source>
</evidence>
<accession>A0A200QA89</accession>
<dbReference type="InterPro" id="IPR016024">
    <property type="entry name" value="ARM-type_fold"/>
</dbReference>
<feature type="transmembrane region" description="Helical" evidence="2">
    <location>
        <begin position="798"/>
        <end position="817"/>
    </location>
</feature>
<evidence type="ECO:0000256" key="2">
    <source>
        <dbReference type="SAM" id="Phobius"/>
    </source>
</evidence>
<keyword evidence="6" id="KW-1185">Reference proteome</keyword>
<evidence type="ECO:0000313" key="6">
    <source>
        <dbReference type="Proteomes" id="UP000195402"/>
    </source>
</evidence>
<dbReference type="AlphaFoldDB" id="A0A200QA89"/>
<evidence type="ECO:0000259" key="3">
    <source>
        <dbReference type="Pfam" id="PF08161"/>
    </source>
</evidence>
<evidence type="ECO:0000313" key="5">
    <source>
        <dbReference type="EMBL" id="OVA07380.1"/>
    </source>
</evidence>